<dbReference type="Gene3D" id="3.40.50.1820">
    <property type="entry name" value="alpha/beta hydrolase"/>
    <property type="match status" value="1"/>
</dbReference>
<dbReference type="PANTHER" id="PTHR14513:SF0">
    <property type="entry name" value="PROTECTION OF TELOMERES PROTEIN 1"/>
    <property type="match status" value="1"/>
</dbReference>
<evidence type="ECO:0008006" key="13">
    <source>
        <dbReference type="Google" id="ProtNLM"/>
    </source>
</evidence>
<feature type="domain" description="Protection of telomeres protein 1 ssDNA-binding" evidence="10">
    <location>
        <begin position="190"/>
        <end position="374"/>
    </location>
</feature>
<dbReference type="PANTHER" id="PTHR14513">
    <property type="entry name" value="PROTECTION OF TELOMERES 1"/>
    <property type="match status" value="1"/>
</dbReference>
<gene>
    <name evidence="11" type="ORF">SEPCBS119000_004156</name>
</gene>
<feature type="domain" description="Phospholipase/carboxylesterase/thioesterase" evidence="9">
    <location>
        <begin position="831"/>
        <end position="962"/>
    </location>
</feature>
<feature type="region of interest" description="Disordered" evidence="8">
    <location>
        <begin position="616"/>
        <end position="709"/>
    </location>
</feature>
<dbReference type="EMBL" id="CAWUON010000060">
    <property type="protein sequence ID" value="CAK7270570.1"/>
    <property type="molecule type" value="Genomic_DNA"/>
</dbReference>
<keyword evidence="12" id="KW-1185">Reference proteome</keyword>
<keyword evidence="6" id="KW-0238">DNA-binding</keyword>
<comment type="caution">
    <text evidence="11">The sequence shown here is derived from an EMBL/GenBank/DDBJ whole genome shotgun (WGS) entry which is preliminary data.</text>
</comment>
<dbReference type="SUPFAM" id="SSF53474">
    <property type="entry name" value="alpha/beta-Hydrolases"/>
    <property type="match status" value="1"/>
</dbReference>
<protein>
    <recommendedName>
        <fullName evidence="13">Telomeric single stranded DNA binding POT1/Cdc13 domain-containing protein</fullName>
    </recommendedName>
</protein>
<evidence type="ECO:0000313" key="11">
    <source>
        <dbReference type="EMBL" id="CAK7270570.1"/>
    </source>
</evidence>
<dbReference type="InterPro" id="IPR028389">
    <property type="entry name" value="POT1"/>
</dbReference>
<proteinExistence type="inferred from homology"/>
<dbReference type="Pfam" id="PF16686">
    <property type="entry name" value="POT1PC"/>
    <property type="match status" value="1"/>
</dbReference>
<feature type="compositionally biased region" description="Basic and acidic residues" evidence="8">
    <location>
        <begin position="636"/>
        <end position="649"/>
    </location>
</feature>
<evidence type="ECO:0000256" key="4">
    <source>
        <dbReference type="ARBA" id="ARBA00022454"/>
    </source>
</evidence>
<dbReference type="Gene3D" id="2.40.50.140">
    <property type="entry name" value="Nucleic acid-binding proteins"/>
    <property type="match status" value="2"/>
</dbReference>
<reference evidence="11 12" key="1">
    <citation type="submission" date="2024-01" db="EMBL/GenBank/DDBJ databases">
        <authorList>
            <person name="Allen C."/>
            <person name="Tagirdzhanova G."/>
        </authorList>
    </citation>
    <scope>NUCLEOTIDE SEQUENCE [LARGE SCALE GENOMIC DNA]</scope>
    <source>
        <strain evidence="11 12">CBS 119000</strain>
    </source>
</reference>
<keyword evidence="7" id="KW-0539">Nucleus</keyword>
<feature type="compositionally biased region" description="Basic and acidic residues" evidence="8">
    <location>
        <begin position="616"/>
        <end position="628"/>
    </location>
</feature>
<evidence type="ECO:0000256" key="2">
    <source>
        <dbReference type="ARBA" id="ARBA00004574"/>
    </source>
</evidence>
<evidence type="ECO:0000313" key="12">
    <source>
        <dbReference type="Proteomes" id="UP001642502"/>
    </source>
</evidence>
<comment type="subcellular location">
    <subcellularLocation>
        <location evidence="2">Chromosome</location>
        <location evidence="2">Telomere</location>
    </subcellularLocation>
    <subcellularLocation>
        <location evidence="1">Nucleus</location>
    </subcellularLocation>
</comment>
<dbReference type="Proteomes" id="UP001642502">
    <property type="component" value="Unassembled WGS sequence"/>
</dbReference>
<dbReference type="InterPro" id="IPR029058">
    <property type="entry name" value="AB_hydrolase_fold"/>
</dbReference>
<evidence type="ECO:0000256" key="7">
    <source>
        <dbReference type="ARBA" id="ARBA00023242"/>
    </source>
</evidence>
<feature type="region of interest" description="Disordered" evidence="8">
    <location>
        <begin position="501"/>
        <end position="524"/>
    </location>
</feature>
<organism evidence="11 12">
    <name type="scientific">Sporothrix epigloea</name>
    <dbReference type="NCBI Taxonomy" id="1892477"/>
    <lineage>
        <taxon>Eukaryota</taxon>
        <taxon>Fungi</taxon>
        <taxon>Dikarya</taxon>
        <taxon>Ascomycota</taxon>
        <taxon>Pezizomycotina</taxon>
        <taxon>Sordariomycetes</taxon>
        <taxon>Sordariomycetidae</taxon>
        <taxon>Ophiostomatales</taxon>
        <taxon>Ophiostomataceae</taxon>
        <taxon>Sporothrix</taxon>
    </lineage>
</organism>
<evidence type="ECO:0000256" key="8">
    <source>
        <dbReference type="SAM" id="MobiDB-lite"/>
    </source>
</evidence>
<dbReference type="InterPro" id="IPR012340">
    <property type="entry name" value="NA-bd_OB-fold"/>
</dbReference>
<evidence type="ECO:0000256" key="1">
    <source>
        <dbReference type="ARBA" id="ARBA00004123"/>
    </source>
</evidence>
<keyword evidence="4" id="KW-0158">Chromosome</keyword>
<dbReference type="InterPro" id="IPR032042">
    <property type="entry name" value="POT1PC"/>
</dbReference>
<comment type="similarity">
    <text evidence="3">Belongs to the telombin family.</text>
</comment>
<accession>A0ABP0DQK4</accession>
<evidence type="ECO:0000256" key="6">
    <source>
        <dbReference type="ARBA" id="ARBA00023125"/>
    </source>
</evidence>
<dbReference type="Pfam" id="PF02230">
    <property type="entry name" value="Abhydrolase_2"/>
    <property type="match status" value="1"/>
</dbReference>
<keyword evidence="5" id="KW-0779">Telomere</keyword>
<sequence>MLPGFATLQEVIAGEREPGKFIHVTGCVTRVLLPIKASGNRQNGGGDYKMSAFLTDKSTDETGQTVCLNIFLPDIDSLPTFQLADVLIIKDVLLQAPGRTRDYSLLLRPQTCIHIYRAHPSEPSALRYVPWAAPPKNGRLVDSSKRTLSATEQDYALYLHKHINKNALPDITTFEQTARQSMQVRDRPRELKDANVGLYCDLLVQVVSEPQIRDNSSATLCVSDYTENSLFEVRGSPEGTALANNIIAEVGDTNGYLTKFGNYPVGANGTGNGMPGNYGRHSQQWHGPPGRRCMDVVCFPPHAQYIREQVKLGSWVTMKSVFIKSSDAGLEGVMYTDANRGSPLCIALYKDKGLDLESLDPRYVAALSRKRDLDKAAKKAATKKRRSIQAAAAVEQGTTVSNRMQRRLLTKQGGSECTVKVTKELHNQPLSPLRVFLEPSLYRTDKGIDGGEESVAGKTESPIELPFRNIKIKAQVRVVDFLPRKLFDFAVRVPKSEYAILGKDDNSSDSNSSEDEESDQGEGGGDWEWRFALLLEDASQSTMPATDDDEATGKKETSPARVWALVDNFQGRTLLNESACDLRTDLRAVGVLREKMSLLWGNLLDVKLEARRRARAAHEAEQKQREQNEAQQAPKEQAKKRLDQARERVAVNSVSMALYPQPANEDSDKDELSDVSTPRPAAERQTREQQTRRTPASETETAPEVHRSQPFVCGLQQYGYLETVPGDSDDENDIGFGICDENWAAFGELSAGFQENVGFDVLMMPTFSDRPIKSPSAITFAVEAQDLVGNANGIAPTIPQIAMTRVPTEADFQGIGSDLAVSLHFPDPPASTTAILLLFHGLGDAESPFAAFARAVNLPGILAVAVRGPSVLPPSLVADEEETAASFGHGPQHFHWGDDVKLDGAGRLDEDPGFDRAVQLVHSRLIQGVLIEKCGWRYDDVLLFGFGQGGTFALALAARVSVRAASRAATGPVSPTNAADFKGIVTIGQAVPSAVTGAPTAAPRSATPLLVCGAAGGEAVSRETQEMLRQRFTSVETAAWKRANDEDNGMPRNRAEMLPIMQFFARRLAGK</sequence>
<evidence type="ECO:0000259" key="10">
    <source>
        <dbReference type="Pfam" id="PF16686"/>
    </source>
</evidence>
<evidence type="ECO:0000256" key="5">
    <source>
        <dbReference type="ARBA" id="ARBA00022895"/>
    </source>
</evidence>
<dbReference type="InterPro" id="IPR003140">
    <property type="entry name" value="PLipase/COase/thioEstase"/>
</dbReference>
<dbReference type="SUPFAM" id="SSF50249">
    <property type="entry name" value="Nucleic acid-binding proteins"/>
    <property type="match status" value="2"/>
</dbReference>
<feature type="compositionally biased region" description="Basic and acidic residues" evidence="8">
    <location>
        <begin position="681"/>
        <end position="691"/>
    </location>
</feature>
<evidence type="ECO:0000256" key="3">
    <source>
        <dbReference type="ARBA" id="ARBA00008442"/>
    </source>
</evidence>
<evidence type="ECO:0000259" key="9">
    <source>
        <dbReference type="Pfam" id="PF02230"/>
    </source>
</evidence>
<name>A0ABP0DQK4_9PEZI</name>